<organism evidence="2">
    <name type="scientific">Ignisphaera aggregans</name>
    <dbReference type="NCBI Taxonomy" id="334771"/>
    <lineage>
        <taxon>Archaea</taxon>
        <taxon>Thermoproteota</taxon>
        <taxon>Thermoprotei</taxon>
        <taxon>Desulfurococcales</taxon>
        <taxon>Desulfurococcaceae</taxon>
        <taxon>Ignisphaera</taxon>
    </lineage>
</organism>
<protein>
    <recommendedName>
        <fullName evidence="3">Nucleotidyltransferase</fullName>
    </recommendedName>
</protein>
<dbReference type="Gene3D" id="3.30.460.40">
    <property type="match status" value="1"/>
</dbReference>
<evidence type="ECO:0008006" key="3">
    <source>
        <dbReference type="Google" id="ProtNLM"/>
    </source>
</evidence>
<dbReference type="Pfam" id="PF09970">
    <property type="entry name" value="DUF2204"/>
    <property type="match status" value="1"/>
</dbReference>
<name>A0A7J3MXK7_9CREN</name>
<dbReference type="SUPFAM" id="SSF81301">
    <property type="entry name" value="Nucleotidyltransferase"/>
    <property type="match status" value="1"/>
</dbReference>
<gene>
    <name evidence="1" type="ORF">ENT99_06780</name>
    <name evidence="2" type="ORF">ENU64_02530</name>
</gene>
<sequence>MVTYTIRHVAKVLAQLKDIGIDGIIIGSTCLSIALGNTDIEGDIDLFTTSVSPFFDGERIRQIAYQKGWSTGITELGTPSITLNVDEVDITVELYENILDFYIPSESIDICRQNIEVDGTEITYVAVECWIVLKARRGSDKDVASLSTIKQLVDEGTLSIDRTLLEKMIELYEDDKRYIYNRLKSLNLI</sequence>
<dbReference type="EMBL" id="DTDH01000076">
    <property type="protein sequence ID" value="HGT98292.1"/>
    <property type="molecule type" value="Genomic_DNA"/>
</dbReference>
<proteinExistence type="predicted"/>
<comment type="caution">
    <text evidence="2">The sequence shown here is derived from an EMBL/GenBank/DDBJ whole genome shotgun (WGS) entry which is preliminary data.</text>
</comment>
<dbReference type="InterPro" id="IPR018700">
    <property type="entry name" value="DUF2204"/>
</dbReference>
<evidence type="ECO:0000313" key="1">
    <source>
        <dbReference type="EMBL" id="HFQ79381.1"/>
    </source>
</evidence>
<evidence type="ECO:0000313" key="2">
    <source>
        <dbReference type="EMBL" id="HGT98292.1"/>
    </source>
</evidence>
<dbReference type="InterPro" id="IPR043519">
    <property type="entry name" value="NT_sf"/>
</dbReference>
<reference evidence="2" key="1">
    <citation type="journal article" date="2020" name="mSystems">
        <title>Genome- and Community-Level Interaction Insights into Carbon Utilization and Element Cycling Functions of Hydrothermarchaeota in Hydrothermal Sediment.</title>
        <authorList>
            <person name="Zhou Z."/>
            <person name="Liu Y."/>
            <person name="Xu W."/>
            <person name="Pan J."/>
            <person name="Luo Z.H."/>
            <person name="Li M."/>
        </authorList>
    </citation>
    <scope>NUCLEOTIDE SEQUENCE [LARGE SCALE GENOMIC DNA]</scope>
    <source>
        <strain evidence="1">SpSt-629</strain>
        <strain evidence="2">SpSt-688</strain>
    </source>
</reference>
<accession>A0A7J3MXK7</accession>
<dbReference type="AlphaFoldDB" id="A0A7J3MXK7"/>
<dbReference type="EMBL" id="DTAU01000132">
    <property type="protein sequence ID" value="HFQ79381.1"/>
    <property type="molecule type" value="Genomic_DNA"/>
</dbReference>